<reference evidence="9 10" key="1">
    <citation type="submission" date="2020-10" db="EMBL/GenBank/DDBJ databases">
        <title>Aquamicrobium zhengzhouensis sp. nov., a exopolysaccharide producing bacterium isolated from farmland soil.</title>
        <authorList>
            <person name="Wang X."/>
        </authorList>
    </citation>
    <scope>NUCLEOTIDE SEQUENCE [LARGE SCALE GENOMIC DNA]</scope>
    <source>
        <strain evidence="10">cd-1</strain>
    </source>
</reference>
<comment type="similarity">
    <text evidence="3">Belongs to the DHNA family.</text>
</comment>
<evidence type="ECO:0000256" key="4">
    <source>
        <dbReference type="ARBA" id="ARBA00013043"/>
    </source>
</evidence>
<name>A0ABS0SBZ7_9HYPH</name>
<keyword evidence="10" id="KW-1185">Reference proteome</keyword>
<dbReference type="InterPro" id="IPR043133">
    <property type="entry name" value="GTP-CH-I_C/QueF"/>
</dbReference>
<dbReference type="SUPFAM" id="SSF55620">
    <property type="entry name" value="Tetrahydrobiopterin biosynthesis enzymes-like"/>
    <property type="match status" value="1"/>
</dbReference>
<protein>
    <recommendedName>
        <fullName evidence="4">dihydroneopterin aldolase</fullName>
        <ecNumber evidence="4">4.1.2.25</ecNumber>
    </recommendedName>
    <alternativeName>
        <fullName evidence="7">7,8-dihydroneopterin aldolase</fullName>
    </alternativeName>
</protein>
<comment type="caution">
    <text evidence="9">The sequence shown here is derived from an EMBL/GenBank/DDBJ whole genome shotgun (WGS) entry which is preliminary data.</text>
</comment>
<comment type="catalytic activity">
    <reaction evidence="1">
        <text>7,8-dihydroneopterin = 6-hydroxymethyl-7,8-dihydropterin + glycolaldehyde</text>
        <dbReference type="Rhea" id="RHEA:10540"/>
        <dbReference type="ChEBI" id="CHEBI:17001"/>
        <dbReference type="ChEBI" id="CHEBI:17071"/>
        <dbReference type="ChEBI" id="CHEBI:44841"/>
        <dbReference type="EC" id="4.1.2.25"/>
    </reaction>
</comment>
<comment type="pathway">
    <text evidence="2">Cofactor biosynthesis; tetrahydrofolate biosynthesis; 2-amino-4-hydroxy-6-hydroxymethyl-7,8-dihydropteridine diphosphate from 7,8-dihydroneopterin triphosphate: step 3/4.</text>
</comment>
<dbReference type="InterPro" id="IPR006157">
    <property type="entry name" value="FolB_dom"/>
</dbReference>
<dbReference type="EMBL" id="JADGMQ010000003">
    <property type="protein sequence ID" value="MBI1620289.1"/>
    <property type="molecule type" value="Genomic_DNA"/>
</dbReference>
<dbReference type="EC" id="4.1.2.25" evidence="4"/>
<keyword evidence="5" id="KW-0289">Folate biosynthesis</keyword>
<evidence type="ECO:0000256" key="1">
    <source>
        <dbReference type="ARBA" id="ARBA00001353"/>
    </source>
</evidence>
<sequence length="121" mass="13253">MIVTSTTVSVRNLEIHLSIGVHEFEKKAPQRLLVSVDLEVDLDRRRAADDIDTAVDYDAVCDFIRSLQNDPHVELQETVAQRVLAFALTLPGVAAATVATQKPDVFDDCDFVGVSISAKKS</sequence>
<evidence type="ECO:0000256" key="2">
    <source>
        <dbReference type="ARBA" id="ARBA00005013"/>
    </source>
</evidence>
<dbReference type="SMART" id="SM00905">
    <property type="entry name" value="FolB"/>
    <property type="match status" value="1"/>
</dbReference>
<accession>A0ABS0SBZ7</accession>
<feature type="domain" description="Dihydroneopterin aldolase/epimerase" evidence="8">
    <location>
        <begin position="8"/>
        <end position="118"/>
    </location>
</feature>
<organism evidence="9 10">
    <name type="scientific">Aquamicrobium zhengzhouense</name>
    <dbReference type="NCBI Taxonomy" id="2781738"/>
    <lineage>
        <taxon>Bacteria</taxon>
        <taxon>Pseudomonadati</taxon>
        <taxon>Pseudomonadota</taxon>
        <taxon>Alphaproteobacteria</taxon>
        <taxon>Hyphomicrobiales</taxon>
        <taxon>Phyllobacteriaceae</taxon>
        <taxon>Aquamicrobium</taxon>
    </lineage>
</organism>
<evidence type="ECO:0000259" key="8">
    <source>
        <dbReference type="SMART" id="SM00905"/>
    </source>
</evidence>
<evidence type="ECO:0000256" key="3">
    <source>
        <dbReference type="ARBA" id="ARBA00005708"/>
    </source>
</evidence>
<dbReference type="RefSeq" id="WP_198475511.1">
    <property type="nucleotide sequence ID" value="NZ_JADGMQ010000003.1"/>
</dbReference>
<dbReference type="Gene3D" id="3.30.1130.10">
    <property type="match status" value="1"/>
</dbReference>
<dbReference type="NCBIfam" id="TIGR00526">
    <property type="entry name" value="folB_dom"/>
    <property type="match status" value="1"/>
</dbReference>
<evidence type="ECO:0000256" key="6">
    <source>
        <dbReference type="ARBA" id="ARBA00023239"/>
    </source>
</evidence>
<gene>
    <name evidence="9" type="ORF">IOD40_06375</name>
</gene>
<dbReference type="PANTHER" id="PTHR42844:SF1">
    <property type="entry name" value="DIHYDRONEOPTERIN ALDOLASE 1-RELATED"/>
    <property type="match status" value="1"/>
</dbReference>
<dbReference type="InterPro" id="IPR006156">
    <property type="entry name" value="Dihydroneopterin_aldolase"/>
</dbReference>
<evidence type="ECO:0000256" key="7">
    <source>
        <dbReference type="ARBA" id="ARBA00032903"/>
    </source>
</evidence>
<keyword evidence="6" id="KW-0456">Lyase</keyword>
<evidence type="ECO:0000313" key="9">
    <source>
        <dbReference type="EMBL" id="MBI1620289.1"/>
    </source>
</evidence>
<dbReference type="PANTHER" id="PTHR42844">
    <property type="entry name" value="DIHYDRONEOPTERIN ALDOLASE 1-RELATED"/>
    <property type="match status" value="1"/>
</dbReference>
<evidence type="ECO:0000313" key="10">
    <source>
        <dbReference type="Proteomes" id="UP000601789"/>
    </source>
</evidence>
<dbReference type="Pfam" id="PF02152">
    <property type="entry name" value="FolB"/>
    <property type="match status" value="1"/>
</dbReference>
<dbReference type="Proteomes" id="UP000601789">
    <property type="component" value="Unassembled WGS sequence"/>
</dbReference>
<proteinExistence type="inferred from homology"/>
<evidence type="ECO:0000256" key="5">
    <source>
        <dbReference type="ARBA" id="ARBA00022909"/>
    </source>
</evidence>